<dbReference type="Gene3D" id="3.40.50.300">
    <property type="entry name" value="P-loop containing nucleotide triphosphate hydrolases"/>
    <property type="match status" value="1"/>
</dbReference>
<feature type="domain" description="SF3 helicase" evidence="6">
    <location>
        <begin position="239"/>
        <end position="393"/>
    </location>
</feature>
<protein>
    <submittedName>
        <fullName evidence="7">DNA primase</fullName>
    </submittedName>
</protein>
<dbReference type="InterPro" id="IPR051620">
    <property type="entry name" value="ORF904-like_C"/>
</dbReference>
<organism evidence="7 8">
    <name type="scientific">Pseudolactococcus piscium</name>
    <dbReference type="NCBI Taxonomy" id="1364"/>
    <lineage>
        <taxon>Bacteria</taxon>
        <taxon>Bacillati</taxon>
        <taxon>Bacillota</taxon>
        <taxon>Bacilli</taxon>
        <taxon>Lactobacillales</taxon>
        <taxon>Streptococcaceae</taxon>
        <taxon>Pseudolactococcus</taxon>
    </lineage>
</organism>
<proteinExistence type="predicted"/>
<dbReference type="Proteomes" id="UP000218282">
    <property type="component" value="Unassembled WGS sequence"/>
</dbReference>
<comment type="caution">
    <text evidence="7">The sequence shown here is derived from an EMBL/GenBank/DDBJ whole genome shotgun (WGS) entry which is preliminary data.</text>
</comment>
<dbReference type="PROSITE" id="PS51206">
    <property type="entry name" value="SF3_HELICASE_1"/>
    <property type="match status" value="1"/>
</dbReference>
<dbReference type="InterPro" id="IPR006500">
    <property type="entry name" value="Helicase_put_C_phage/plasmid"/>
</dbReference>
<evidence type="ECO:0000256" key="5">
    <source>
        <dbReference type="SAM" id="MobiDB-lite"/>
    </source>
</evidence>
<sequence>MTSEDLRELVAQTPQEPMRAKKPKLDDFTDYLEDGAKTVHTDEFKQALADWADQEKELITDPDYIKEQTQTLNGVRALFLEYRDVYMSGAREDGSKPKNLPPLETAKIVYSVLKVIKLDNQNGLLGIYNPEHGIYETNEPFFHRLIYWLEPTYNLARSKEVLFKLETLSSVKQQTTEPHLITVKNGIFNKKTQKLEPFNSKYIFTSTIATKYNVQAKVPNIKGWDVDSWLLDLMSGDKELVQLLWQIISASTNGNYSYRKGAWLVGKGNDGKGTFQSLIMNLIGRENVASVKVEQFSERFALSQVVGKTCIIGDDSQVSYLDNAGNYFSVVTGDPVPVEAKGKQPTLAVFNKLVIQSTNFLPKFRNKSNGTYRRLLIVPFEKSFTADNDNWKIKDDYIKRPEILEYVLKVALSLNFDRFIEPKATKALLDDFKITNDTILAFVTEPFSELVSDFLPSSFISAYYRAWCEFEGVKPFTKREFEHRLPDHIKEEWEKSTQRPNTAGFNRALDLHRAEEIEKFWHYFYWNDDKHKTTTKGYLRRKT</sequence>
<name>A0A2A5RWA7_9LACT</name>
<dbReference type="GO" id="GO:0016787">
    <property type="term" value="F:hydrolase activity"/>
    <property type="evidence" value="ECO:0007669"/>
    <property type="project" value="UniProtKB-KW"/>
</dbReference>
<evidence type="ECO:0000313" key="7">
    <source>
        <dbReference type="EMBL" id="PCS05526.1"/>
    </source>
</evidence>
<dbReference type="SMART" id="SM00885">
    <property type="entry name" value="D5_N"/>
    <property type="match status" value="1"/>
</dbReference>
<evidence type="ECO:0000256" key="2">
    <source>
        <dbReference type="ARBA" id="ARBA00022801"/>
    </source>
</evidence>
<dbReference type="SUPFAM" id="SSF52540">
    <property type="entry name" value="P-loop containing nucleoside triphosphate hydrolases"/>
    <property type="match status" value="1"/>
</dbReference>
<dbReference type="InterPro" id="IPR045455">
    <property type="entry name" value="NrS-1_pol-like_helicase"/>
</dbReference>
<dbReference type="RefSeq" id="WP_096814917.1">
    <property type="nucleotide sequence ID" value="NZ_JXJW01000016.1"/>
</dbReference>
<dbReference type="GO" id="GO:0005524">
    <property type="term" value="F:ATP binding"/>
    <property type="evidence" value="ECO:0007669"/>
    <property type="project" value="UniProtKB-KW"/>
</dbReference>
<keyword evidence="1" id="KW-0547">Nucleotide-binding</keyword>
<dbReference type="EMBL" id="JXJW01000016">
    <property type="protein sequence ID" value="PCS05526.1"/>
    <property type="molecule type" value="Genomic_DNA"/>
</dbReference>
<dbReference type="InterPro" id="IPR014818">
    <property type="entry name" value="Phage/plasmid_primase_P4_C"/>
</dbReference>
<gene>
    <name evidence="7" type="ORF">RU86_GL000738</name>
</gene>
<evidence type="ECO:0000259" key="6">
    <source>
        <dbReference type="PROSITE" id="PS51206"/>
    </source>
</evidence>
<evidence type="ECO:0000256" key="4">
    <source>
        <dbReference type="ARBA" id="ARBA00022840"/>
    </source>
</evidence>
<dbReference type="Pfam" id="PF08706">
    <property type="entry name" value="D5_N"/>
    <property type="match status" value="1"/>
</dbReference>
<dbReference type="InterPro" id="IPR014015">
    <property type="entry name" value="Helicase_SF3_DNA-vir"/>
</dbReference>
<evidence type="ECO:0000256" key="1">
    <source>
        <dbReference type="ARBA" id="ARBA00022741"/>
    </source>
</evidence>
<feature type="region of interest" description="Disordered" evidence="5">
    <location>
        <begin position="1"/>
        <end position="21"/>
    </location>
</feature>
<dbReference type="PANTHER" id="PTHR35372:SF2">
    <property type="entry name" value="SF3 HELICASE DOMAIN-CONTAINING PROTEIN"/>
    <property type="match status" value="1"/>
</dbReference>
<accession>A0A2A5RWA7</accession>
<dbReference type="PANTHER" id="PTHR35372">
    <property type="entry name" value="ATP BINDING PROTEIN-RELATED"/>
    <property type="match status" value="1"/>
</dbReference>
<keyword evidence="4" id="KW-0067">ATP-binding</keyword>
<reference evidence="7 8" key="1">
    <citation type="submission" date="2014-12" db="EMBL/GenBank/DDBJ databases">
        <title>Draft genome sequences of 10 type strains of Lactococcus.</title>
        <authorList>
            <person name="Sun Z."/>
            <person name="Zhong Z."/>
            <person name="Liu W."/>
            <person name="Zhang W."/>
            <person name="Zhang H."/>
        </authorList>
    </citation>
    <scope>NUCLEOTIDE SEQUENCE [LARGE SCALE GENOMIC DNA]</scope>
    <source>
        <strain evidence="7 8">DSM 6634</strain>
    </source>
</reference>
<dbReference type="Pfam" id="PF03288">
    <property type="entry name" value="Pox_D5"/>
    <property type="match status" value="1"/>
</dbReference>
<evidence type="ECO:0000256" key="3">
    <source>
        <dbReference type="ARBA" id="ARBA00022806"/>
    </source>
</evidence>
<keyword evidence="3" id="KW-0347">Helicase</keyword>
<dbReference type="InterPro" id="IPR004968">
    <property type="entry name" value="DNA_primase/NTPase_C"/>
</dbReference>
<dbReference type="InterPro" id="IPR027417">
    <property type="entry name" value="P-loop_NTPase"/>
</dbReference>
<dbReference type="AlphaFoldDB" id="A0A2A5RWA7"/>
<dbReference type="Pfam" id="PF19263">
    <property type="entry name" value="DUF5906"/>
    <property type="match status" value="1"/>
</dbReference>
<dbReference type="GO" id="GO:0004386">
    <property type="term" value="F:helicase activity"/>
    <property type="evidence" value="ECO:0007669"/>
    <property type="project" value="UniProtKB-KW"/>
</dbReference>
<evidence type="ECO:0000313" key="8">
    <source>
        <dbReference type="Proteomes" id="UP000218282"/>
    </source>
</evidence>
<dbReference type="NCBIfam" id="TIGR01613">
    <property type="entry name" value="primase_Cterm"/>
    <property type="match status" value="1"/>
</dbReference>
<keyword evidence="8" id="KW-1185">Reference proteome</keyword>
<keyword evidence="2" id="KW-0378">Hydrolase</keyword>